<reference evidence="1" key="1">
    <citation type="journal article" date="2021" name="PeerJ">
        <title>Extensive microbial diversity within the chicken gut microbiome revealed by metagenomics and culture.</title>
        <authorList>
            <person name="Gilroy R."/>
            <person name="Ravi A."/>
            <person name="Getino M."/>
            <person name="Pursley I."/>
            <person name="Horton D.L."/>
            <person name="Alikhan N.F."/>
            <person name="Baker D."/>
            <person name="Gharbi K."/>
            <person name="Hall N."/>
            <person name="Watson M."/>
            <person name="Adriaenssens E.M."/>
            <person name="Foster-Nyarko E."/>
            <person name="Jarju S."/>
            <person name="Secka A."/>
            <person name="Antonio M."/>
            <person name="Oren A."/>
            <person name="Chaudhuri R.R."/>
            <person name="La Ragione R."/>
            <person name="Hildebrand F."/>
            <person name="Pallen M.J."/>
        </authorList>
    </citation>
    <scope>NUCLEOTIDE SEQUENCE</scope>
    <source>
        <strain evidence="1">5134</strain>
    </source>
</reference>
<organism evidence="1 2">
    <name type="scientific">Candidatus Alistipes intestinigallinarum</name>
    <dbReference type="NCBI Taxonomy" id="2838440"/>
    <lineage>
        <taxon>Bacteria</taxon>
        <taxon>Pseudomonadati</taxon>
        <taxon>Bacteroidota</taxon>
        <taxon>Bacteroidia</taxon>
        <taxon>Bacteroidales</taxon>
        <taxon>Rikenellaceae</taxon>
        <taxon>Alistipes</taxon>
    </lineage>
</organism>
<dbReference type="NCBIfam" id="NF040494">
    <property type="entry name" value="nitrored_ArsF"/>
    <property type="match status" value="1"/>
</dbReference>
<dbReference type="Proteomes" id="UP000886844">
    <property type="component" value="Unassembled WGS sequence"/>
</dbReference>
<accession>A0A9D2CBV2</accession>
<dbReference type="EMBL" id="DXDA01000022">
    <property type="protein sequence ID" value="HIY68299.1"/>
    <property type="molecule type" value="Genomic_DNA"/>
</dbReference>
<protein>
    <submittedName>
        <fullName evidence="1">Thioredoxin</fullName>
    </submittedName>
</protein>
<comment type="caution">
    <text evidence="1">The sequence shown here is derived from an EMBL/GenBank/DDBJ whole genome shotgun (WGS) entry which is preliminary data.</text>
</comment>
<evidence type="ECO:0000313" key="2">
    <source>
        <dbReference type="Proteomes" id="UP000886844"/>
    </source>
</evidence>
<sequence>MPETTSAQLAESLPDRVEVLSFHTRRRCPTCRAIERLTREVVAGTFARQVADSSLVLRVVEIEREETLAARYGVAWSSLLLHGRRDGADTVVNLTRPAFDNARTNPEEFRALLTREIEKLLEL</sequence>
<proteinExistence type="predicted"/>
<evidence type="ECO:0000313" key="1">
    <source>
        <dbReference type="EMBL" id="HIY68299.1"/>
    </source>
</evidence>
<reference evidence="1" key="2">
    <citation type="submission" date="2021-04" db="EMBL/GenBank/DDBJ databases">
        <authorList>
            <person name="Gilroy R."/>
        </authorList>
    </citation>
    <scope>NUCLEOTIDE SEQUENCE</scope>
    <source>
        <strain evidence="1">5134</strain>
    </source>
</reference>
<dbReference type="AlphaFoldDB" id="A0A9D2CBV2"/>
<name>A0A9D2CBV2_9BACT</name>
<dbReference type="Gene3D" id="3.40.30.10">
    <property type="entry name" value="Glutaredoxin"/>
    <property type="match status" value="1"/>
</dbReference>
<gene>
    <name evidence="1" type="ORF">H9828_02640</name>
</gene>
<dbReference type="InterPro" id="IPR047698">
    <property type="entry name" value="ArsF-like"/>
</dbReference>